<dbReference type="InterPro" id="IPR000873">
    <property type="entry name" value="AMP-dep_synth/lig_dom"/>
</dbReference>
<dbReference type="EMBL" id="DXDC01000213">
    <property type="protein sequence ID" value="HIY66071.1"/>
    <property type="molecule type" value="Genomic_DNA"/>
</dbReference>
<dbReference type="PANTHER" id="PTHR43767">
    <property type="entry name" value="LONG-CHAIN-FATTY-ACID--COA LIGASE"/>
    <property type="match status" value="1"/>
</dbReference>
<dbReference type="Gene3D" id="3.30.300.30">
    <property type="match status" value="1"/>
</dbReference>
<dbReference type="Pfam" id="PF13193">
    <property type="entry name" value="AMP-binding_C"/>
    <property type="match status" value="1"/>
</dbReference>
<evidence type="ECO:0000313" key="4">
    <source>
        <dbReference type="Proteomes" id="UP000824005"/>
    </source>
</evidence>
<dbReference type="SUPFAM" id="SSF56801">
    <property type="entry name" value="Acetyl-CoA synthetase-like"/>
    <property type="match status" value="1"/>
</dbReference>
<dbReference type="GO" id="GO:0016878">
    <property type="term" value="F:acid-thiol ligase activity"/>
    <property type="evidence" value="ECO:0007669"/>
    <property type="project" value="UniProtKB-ARBA"/>
</dbReference>
<proteinExistence type="predicted"/>
<dbReference type="InterPro" id="IPR025110">
    <property type="entry name" value="AMP-bd_C"/>
</dbReference>
<dbReference type="InterPro" id="IPR050237">
    <property type="entry name" value="ATP-dep_AMP-bd_enzyme"/>
</dbReference>
<dbReference type="PANTHER" id="PTHR43767:SF1">
    <property type="entry name" value="NONRIBOSOMAL PEPTIDE SYNTHASE PES1 (EUROFUNG)-RELATED"/>
    <property type="match status" value="1"/>
</dbReference>
<reference evidence="3" key="2">
    <citation type="submission" date="2021-04" db="EMBL/GenBank/DDBJ databases">
        <authorList>
            <person name="Gilroy R."/>
        </authorList>
    </citation>
    <scope>NUCLEOTIDE SEQUENCE</scope>
    <source>
        <strain evidence="3">ChiGjej1B1-98</strain>
    </source>
</reference>
<dbReference type="InterPro" id="IPR042099">
    <property type="entry name" value="ANL_N_sf"/>
</dbReference>
<comment type="caution">
    <text evidence="3">The sequence shown here is derived from an EMBL/GenBank/DDBJ whole genome shotgun (WGS) entry which is preliminary data.</text>
</comment>
<evidence type="ECO:0000259" key="1">
    <source>
        <dbReference type="Pfam" id="PF00501"/>
    </source>
</evidence>
<evidence type="ECO:0000313" key="3">
    <source>
        <dbReference type="EMBL" id="HIY66071.1"/>
    </source>
</evidence>
<dbReference type="Proteomes" id="UP000824005">
    <property type="component" value="Unassembled WGS sequence"/>
</dbReference>
<accession>A0A9D1YY47</accession>
<dbReference type="InterPro" id="IPR020845">
    <property type="entry name" value="AMP-binding_CS"/>
</dbReference>
<dbReference type="PROSITE" id="PS00455">
    <property type="entry name" value="AMP_BINDING"/>
    <property type="match status" value="1"/>
</dbReference>
<feature type="domain" description="AMP-dependent synthetase/ligase" evidence="1">
    <location>
        <begin position="14"/>
        <end position="359"/>
    </location>
</feature>
<reference evidence="3" key="1">
    <citation type="journal article" date="2021" name="PeerJ">
        <title>Extensive microbial diversity within the chicken gut microbiome revealed by metagenomics and culture.</title>
        <authorList>
            <person name="Gilroy R."/>
            <person name="Ravi A."/>
            <person name="Getino M."/>
            <person name="Pursley I."/>
            <person name="Horton D.L."/>
            <person name="Alikhan N.F."/>
            <person name="Baker D."/>
            <person name="Gharbi K."/>
            <person name="Hall N."/>
            <person name="Watson M."/>
            <person name="Adriaenssens E.M."/>
            <person name="Foster-Nyarko E."/>
            <person name="Jarju S."/>
            <person name="Secka A."/>
            <person name="Antonio M."/>
            <person name="Oren A."/>
            <person name="Chaudhuri R.R."/>
            <person name="La Ragione R."/>
            <person name="Hildebrand F."/>
            <person name="Pallen M.J."/>
        </authorList>
    </citation>
    <scope>NUCLEOTIDE SEQUENCE</scope>
    <source>
        <strain evidence="3">ChiGjej1B1-98</strain>
    </source>
</reference>
<gene>
    <name evidence="3" type="ORF">H9830_07325</name>
</gene>
<name>A0A9D1YY47_9MICO</name>
<dbReference type="Pfam" id="PF00501">
    <property type="entry name" value="AMP-binding"/>
    <property type="match status" value="1"/>
</dbReference>
<sequence>MGNDALTLGRWISDTARTEPGRVAIVDRGVSVGYGELESRASALAMRMREAGYGVGTRIATLSGSTADQVVLLFACAKIGAVLAPMSWRLTSRELATQLQLSEPALLVVEDEFQRLANAATDTIEIVTMGSSGIERAVPEISAEEDPKRRVEDDDPLLMIFTSGSSGRPKAVVLTHANCAWANISLTRANPMRSDDVVLQVLPQFHIAGWNIQPLLALWAGATLVLERTFEPGRALALIERHGVTALMGVPTVFRDIVEHPDFDVRNLASLQTVVVGGGLIDAATLTRLHERDVHPVQGYGLTEAGPNVTIDLGGCNGTSIGKPYPGVDLAVLADGGIHIGPAKGELLVRTPAAFSGYFRNEQATSAAFIDGWLRTGDLVERRADGTVEFLDRIKDIVRSGSETIAPLEVERALVTHPDVRDAAVAGIPHERWGERLVAWIVLEEDVDDDVLIDHLLPQIARFKVPKEFVRVRTIPRTSSGKVLRRVLAATMMQERA</sequence>
<evidence type="ECO:0000259" key="2">
    <source>
        <dbReference type="Pfam" id="PF13193"/>
    </source>
</evidence>
<organism evidence="3 4">
    <name type="scientific">Candidatus Agrococcus pullicola</name>
    <dbReference type="NCBI Taxonomy" id="2838429"/>
    <lineage>
        <taxon>Bacteria</taxon>
        <taxon>Bacillati</taxon>
        <taxon>Actinomycetota</taxon>
        <taxon>Actinomycetes</taxon>
        <taxon>Micrococcales</taxon>
        <taxon>Microbacteriaceae</taxon>
        <taxon>Agrococcus</taxon>
    </lineage>
</organism>
<protein>
    <submittedName>
        <fullName evidence="3">AMP-binding protein</fullName>
    </submittedName>
</protein>
<feature type="domain" description="AMP-binding enzyme C-terminal" evidence="2">
    <location>
        <begin position="409"/>
        <end position="482"/>
    </location>
</feature>
<dbReference type="InterPro" id="IPR045851">
    <property type="entry name" value="AMP-bd_C_sf"/>
</dbReference>
<dbReference type="AlphaFoldDB" id="A0A9D1YY47"/>
<dbReference type="Gene3D" id="3.40.50.12780">
    <property type="entry name" value="N-terminal domain of ligase-like"/>
    <property type="match status" value="1"/>
</dbReference>